<evidence type="ECO:0000313" key="3">
    <source>
        <dbReference type="Proteomes" id="UP001498398"/>
    </source>
</evidence>
<feature type="compositionally biased region" description="Low complexity" evidence="1">
    <location>
        <begin position="81"/>
        <end position="95"/>
    </location>
</feature>
<accession>A0ABR1K2A6</accession>
<evidence type="ECO:0000313" key="2">
    <source>
        <dbReference type="EMBL" id="KAK7468512.1"/>
    </source>
</evidence>
<evidence type="ECO:0000256" key="1">
    <source>
        <dbReference type="SAM" id="MobiDB-lite"/>
    </source>
</evidence>
<dbReference type="Proteomes" id="UP001498398">
    <property type="component" value="Unassembled WGS sequence"/>
</dbReference>
<reference evidence="2 3" key="1">
    <citation type="submission" date="2024-01" db="EMBL/GenBank/DDBJ databases">
        <title>A draft genome for the cacao thread blight pathogen Marasmiellus scandens.</title>
        <authorList>
            <person name="Baruah I.K."/>
            <person name="Leung J."/>
            <person name="Bukari Y."/>
            <person name="Amoako-Attah I."/>
            <person name="Meinhardt L.W."/>
            <person name="Bailey B.A."/>
            <person name="Cohen S.P."/>
        </authorList>
    </citation>
    <scope>NUCLEOTIDE SEQUENCE [LARGE SCALE GENOMIC DNA]</scope>
    <source>
        <strain evidence="2 3">GH-19</strain>
    </source>
</reference>
<sequence>MYNQFHSGHSRARSQPGQEQGHFSREVPPAPYPGMTTIDPRHLMLVPPTALGQQLPGHNVSAQQTMSMQSHIRSSSHGSDTGATRSRRLSSGSTSHPYNLPPTPSGRRRPNIMEPTNQFGHHSGLKYYIRIPPEYLPSDNKSDPHTYKRLVRFRLRKAAEDGVVIKVAANKTLPTLEGYSEDVFGKTPERFLHIRMMWPGYGPIGIRMSTDNKKQDVFAFVAAQLYQYLADLKRNGARPQTGYERWDLNKIPFDVNEVVITGLIHRGGSTWQPDIWYPKWK</sequence>
<keyword evidence="3" id="KW-1185">Reference proteome</keyword>
<comment type="caution">
    <text evidence="2">The sequence shown here is derived from an EMBL/GenBank/DDBJ whole genome shotgun (WGS) entry which is preliminary data.</text>
</comment>
<gene>
    <name evidence="2" type="ORF">VKT23_003017</name>
</gene>
<name>A0ABR1K2A6_9AGAR</name>
<feature type="compositionally biased region" description="Polar residues" evidence="1">
    <location>
        <begin position="60"/>
        <end position="79"/>
    </location>
</feature>
<dbReference type="EMBL" id="JBANRG010000003">
    <property type="protein sequence ID" value="KAK7468512.1"/>
    <property type="molecule type" value="Genomic_DNA"/>
</dbReference>
<organism evidence="2 3">
    <name type="scientific">Marasmiellus scandens</name>
    <dbReference type="NCBI Taxonomy" id="2682957"/>
    <lineage>
        <taxon>Eukaryota</taxon>
        <taxon>Fungi</taxon>
        <taxon>Dikarya</taxon>
        <taxon>Basidiomycota</taxon>
        <taxon>Agaricomycotina</taxon>
        <taxon>Agaricomycetes</taxon>
        <taxon>Agaricomycetidae</taxon>
        <taxon>Agaricales</taxon>
        <taxon>Marasmiineae</taxon>
        <taxon>Omphalotaceae</taxon>
        <taxon>Marasmiellus</taxon>
    </lineage>
</organism>
<feature type="region of interest" description="Disordered" evidence="1">
    <location>
        <begin position="1"/>
        <end position="111"/>
    </location>
</feature>
<protein>
    <submittedName>
        <fullName evidence="2">Uncharacterized protein</fullName>
    </submittedName>
</protein>
<proteinExistence type="predicted"/>
<feature type="compositionally biased region" description="Polar residues" evidence="1">
    <location>
        <begin position="1"/>
        <end position="18"/>
    </location>
</feature>